<reference evidence="1 2" key="1">
    <citation type="submission" date="2019-02" db="EMBL/GenBank/DDBJ databases">
        <title>Planctomycetal bacteria perform biofilm scaping via a novel small molecule.</title>
        <authorList>
            <person name="Jeske O."/>
            <person name="Boedeker C."/>
            <person name="Wiegand S."/>
            <person name="Breitling P."/>
            <person name="Kallscheuer N."/>
            <person name="Jogler M."/>
            <person name="Rohde M."/>
            <person name="Petersen J."/>
            <person name="Medema M.H."/>
            <person name="Surup F."/>
            <person name="Jogler C."/>
        </authorList>
    </citation>
    <scope>NUCLEOTIDE SEQUENCE [LARGE SCALE GENOMIC DNA]</scope>
    <source>
        <strain evidence="1 2">Mal15</strain>
    </source>
</reference>
<keyword evidence="2" id="KW-1185">Reference proteome</keyword>
<sequence length="361" mass="40632">MDSTPPPFEQTLAKTLADLGDFSLVPRADRGYDYCLVAPDGSKTLIEVKAYKRVTPATAEAALRDLKRKCEVTGAEPVLYAAVISDRTAEIAVEQGVSWMDFAGNCRLVFPRQGIYVLRSGLRNPYGKTVSTNLNVFSPKSSRVVRVMLQDPIQGWQLNELAKHPDVRISPGLMSRIKKSLVADSYAVMHDGLLRLKHPEALLRDWVEHYRNVDQPRYAFYMRGELQDIENKVADWFTDCNVEHALSHLSAAWRLAPEVRYNVATFLVSNEAIRDDSLKKFREECGARRVESGANLMLQIPEDESHFSGRSSEPLQMTSPLQTFLDLMSMSGRGAEAAEPIFDKYLKQPMKAATEEARSFQ</sequence>
<evidence type="ECO:0000313" key="2">
    <source>
        <dbReference type="Proteomes" id="UP000321353"/>
    </source>
</evidence>
<dbReference type="Pfam" id="PF09952">
    <property type="entry name" value="AbiEi_2"/>
    <property type="match status" value="1"/>
</dbReference>
<dbReference type="EMBL" id="CP036264">
    <property type="protein sequence ID" value="QEG00161.1"/>
    <property type="molecule type" value="Genomic_DNA"/>
</dbReference>
<proteinExistence type="predicted"/>
<accession>A0A5B9MJL2</accession>
<dbReference type="KEGG" id="smam:Mal15_42300"/>
<evidence type="ECO:0000313" key="1">
    <source>
        <dbReference type="EMBL" id="QEG00161.1"/>
    </source>
</evidence>
<dbReference type="RefSeq" id="WP_233902914.1">
    <property type="nucleotide sequence ID" value="NZ_CP036264.1"/>
</dbReference>
<dbReference type="AlphaFoldDB" id="A0A5B9MJL2"/>
<protein>
    <submittedName>
        <fullName evidence="1">Uncharacterized protein</fullName>
    </submittedName>
</protein>
<dbReference type="Proteomes" id="UP000321353">
    <property type="component" value="Chromosome"/>
</dbReference>
<name>A0A5B9MJL2_9BACT</name>
<gene>
    <name evidence="1" type="ORF">Mal15_42300</name>
</gene>
<dbReference type="InterPro" id="IPR019238">
    <property type="entry name" value="AbiEi_2"/>
</dbReference>
<organism evidence="1 2">
    <name type="scientific">Stieleria maiorica</name>
    <dbReference type="NCBI Taxonomy" id="2795974"/>
    <lineage>
        <taxon>Bacteria</taxon>
        <taxon>Pseudomonadati</taxon>
        <taxon>Planctomycetota</taxon>
        <taxon>Planctomycetia</taxon>
        <taxon>Pirellulales</taxon>
        <taxon>Pirellulaceae</taxon>
        <taxon>Stieleria</taxon>
    </lineage>
</organism>